<dbReference type="PRINTS" id="PR00094">
    <property type="entry name" value="ADENYLTKNASE"/>
</dbReference>
<feature type="binding site" evidence="5">
    <location>
        <position position="129"/>
    </location>
    <ligand>
        <name>ATP</name>
        <dbReference type="ChEBI" id="CHEBI:30616"/>
    </ligand>
</feature>
<dbReference type="EC" id="2.7.4.3" evidence="5 7"/>
<dbReference type="GO" id="GO:0004017">
    <property type="term" value="F:AMP kinase activity"/>
    <property type="evidence" value="ECO:0007669"/>
    <property type="project" value="UniProtKB-UniRule"/>
</dbReference>
<comment type="caution">
    <text evidence="8">The sequence shown here is derived from an EMBL/GenBank/DDBJ whole genome shotgun (WGS) entry which is preliminary data.</text>
</comment>
<dbReference type="GO" id="GO:0005524">
    <property type="term" value="F:ATP binding"/>
    <property type="evidence" value="ECO:0007669"/>
    <property type="project" value="UniProtKB-UniRule"/>
</dbReference>
<dbReference type="AlphaFoldDB" id="A0A7Y0LVC0"/>
<feature type="region of interest" description="NMP" evidence="5">
    <location>
        <begin position="32"/>
        <end position="61"/>
    </location>
</feature>
<dbReference type="NCBIfam" id="NF011104">
    <property type="entry name" value="PRK14531.1"/>
    <property type="match status" value="1"/>
</dbReference>
<dbReference type="HAMAP" id="MF_00235">
    <property type="entry name" value="Adenylate_kinase_Adk"/>
    <property type="match status" value="1"/>
</dbReference>
<feature type="binding site" evidence="5">
    <location>
        <position position="33"/>
    </location>
    <ligand>
        <name>AMP</name>
        <dbReference type="ChEBI" id="CHEBI:456215"/>
    </ligand>
</feature>
<keyword evidence="2 5" id="KW-0545">Nucleotide biosynthesis</keyword>
<evidence type="ECO:0000256" key="3">
    <source>
        <dbReference type="ARBA" id="ARBA00022741"/>
    </source>
</evidence>
<comment type="similarity">
    <text evidence="5 6">Belongs to the adenylate kinase family.</text>
</comment>
<name>A0A7Y0LVC0_CELFI</name>
<comment type="subunit">
    <text evidence="5 7">Monomer.</text>
</comment>
<comment type="caution">
    <text evidence="5">Lacks conserved residue(s) required for the propagation of feature annotation.</text>
</comment>
<dbReference type="Gene3D" id="3.40.50.300">
    <property type="entry name" value="P-loop containing nucleotide triphosphate hydrolases"/>
    <property type="match status" value="1"/>
</dbReference>
<evidence type="ECO:0000256" key="2">
    <source>
        <dbReference type="ARBA" id="ARBA00022727"/>
    </source>
</evidence>
<evidence type="ECO:0000256" key="7">
    <source>
        <dbReference type="RuleBase" id="RU003331"/>
    </source>
</evidence>
<dbReference type="SUPFAM" id="SSF52540">
    <property type="entry name" value="P-loop containing nucleoside triphosphate hydrolases"/>
    <property type="match status" value="1"/>
</dbReference>
<comment type="pathway">
    <text evidence="5">Purine metabolism; AMP biosynthesis via salvage pathway; AMP from ADP: step 1/1.</text>
</comment>
<evidence type="ECO:0000256" key="4">
    <source>
        <dbReference type="ARBA" id="ARBA00022777"/>
    </source>
</evidence>
<comment type="function">
    <text evidence="5">Catalyzes the reversible transfer of the terminal phosphate group between ATP and AMP. Plays an important role in cellular energy homeostasis and in adenine nucleotide metabolism.</text>
</comment>
<sequence>MSARLLIMGPQGSGKGTQAIRLAERMDVPAISTGDIFRANVKGGTELGTQAQAIMDAGDLVPDELTNAMVRDRLSQEDASRGFILDGYPRNAAQVTALDQMLQGDGVALDAVVELSAPRDELLARLARRAAIEGRTDDTEDAIRRRLEVYAEQTAPLTEAYAARGLLVTVDGIGEVDGVTERVLAALAEHVG</sequence>
<dbReference type="InterPro" id="IPR000850">
    <property type="entry name" value="Adenylat/UMP-CMP_kin"/>
</dbReference>
<keyword evidence="9" id="KW-1185">Reference proteome</keyword>
<dbReference type="RefSeq" id="WP_169322801.1">
    <property type="nucleotide sequence ID" value="NZ_JABCJJ010000001.1"/>
</dbReference>
<feature type="binding site" evidence="5">
    <location>
        <begin position="87"/>
        <end position="90"/>
    </location>
    <ligand>
        <name>AMP</name>
        <dbReference type="ChEBI" id="CHEBI:456215"/>
    </ligand>
</feature>
<dbReference type="NCBIfam" id="NF011105">
    <property type="entry name" value="PRK14532.1"/>
    <property type="match status" value="1"/>
</dbReference>
<dbReference type="GO" id="GO:0044209">
    <property type="term" value="P:AMP salvage"/>
    <property type="evidence" value="ECO:0007669"/>
    <property type="project" value="UniProtKB-UniRule"/>
</dbReference>
<feature type="binding site" evidence="5">
    <location>
        <begin position="12"/>
        <end position="17"/>
    </location>
    <ligand>
        <name>ATP</name>
        <dbReference type="ChEBI" id="CHEBI:30616"/>
    </ligand>
</feature>
<gene>
    <name evidence="5" type="primary">adk</name>
    <name evidence="8" type="ORF">HIR71_01425</name>
</gene>
<dbReference type="InterPro" id="IPR027417">
    <property type="entry name" value="P-loop_NTPase"/>
</dbReference>
<dbReference type="Proteomes" id="UP000562124">
    <property type="component" value="Unassembled WGS sequence"/>
</dbReference>
<feature type="binding site" evidence="5">
    <location>
        <position position="174"/>
    </location>
    <ligand>
        <name>ATP</name>
        <dbReference type="ChEBI" id="CHEBI:30616"/>
    </ligand>
</feature>
<evidence type="ECO:0000256" key="5">
    <source>
        <dbReference type="HAMAP-Rule" id="MF_00235"/>
    </source>
</evidence>
<keyword evidence="4 5" id="KW-0418">Kinase</keyword>
<protein>
    <recommendedName>
        <fullName evidence="5 7">Adenylate kinase</fullName>
        <shortName evidence="5">AK</shortName>
        <ecNumber evidence="5 7">2.7.4.3</ecNumber>
    </recommendedName>
    <alternativeName>
        <fullName evidence="5">ATP-AMP transphosphorylase</fullName>
    </alternativeName>
    <alternativeName>
        <fullName evidence="5">ATP:AMP phosphotransferase</fullName>
    </alternativeName>
    <alternativeName>
        <fullName evidence="5">Adenylate monophosphate kinase</fullName>
    </alternativeName>
</protein>
<evidence type="ECO:0000256" key="1">
    <source>
        <dbReference type="ARBA" id="ARBA00022679"/>
    </source>
</evidence>
<dbReference type="CDD" id="cd01428">
    <property type="entry name" value="ADK"/>
    <property type="match status" value="1"/>
</dbReference>
<keyword evidence="1 5" id="KW-0808">Transferase</keyword>
<dbReference type="NCBIfam" id="NF011100">
    <property type="entry name" value="PRK14527.1"/>
    <property type="match status" value="1"/>
</dbReference>
<dbReference type="NCBIfam" id="NF001381">
    <property type="entry name" value="PRK00279.1-3"/>
    <property type="match status" value="1"/>
</dbReference>
<dbReference type="InterPro" id="IPR033690">
    <property type="entry name" value="Adenylat_kinase_CS"/>
</dbReference>
<feature type="binding site" evidence="5">
    <location>
        <position position="94"/>
    </location>
    <ligand>
        <name>AMP</name>
        <dbReference type="ChEBI" id="CHEBI:456215"/>
    </ligand>
</feature>
<evidence type="ECO:0000313" key="9">
    <source>
        <dbReference type="Proteomes" id="UP000562124"/>
    </source>
</evidence>
<evidence type="ECO:0000313" key="8">
    <source>
        <dbReference type="EMBL" id="NMR18896.1"/>
    </source>
</evidence>
<dbReference type="Pfam" id="PF00406">
    <property type="entry name" value="ADK"/>
    <property type="match status" value="1"/>
</dbReference>
<comment type="catalytic activity">
    <reaction evidence="5 7">
        <text>AMP + ATP = 2 ADP</text>
        <dbReference type="Rhea" id="RHEA:12973"/>
        <dbReference type="ChEBI" id="CHEBI:30616"/>
        <dbReference type="ChEBI" id="CHEBI:456215"/>
        <dbReference type="ChEBI" id="CHEBI:456216"/>
        <dbReference type="EC" id="2.7.4.3"/>
    </reaction>
</comment>
<accession>A0A7Y0LVC0</accession>
<feature type="binding site" evidence="5">
    <location>
        <position position="38"/>
    </location>
    <ligand>
        <name>AMP</name>
        <dbReference type="ChEBI" id="CHEBI:456215"/>
    </ligand>
</feature>
<feature type="binding site" evidence="5">
    <location>
        <position position="135"/>
    </location>
    <ligand>
        <name>AMP</name>
        <dbReference type="ChEBI" id="CHEBI:456215"/>
    </ligand>
</feature>
<dbReference type="UniPathway" id="UPA00588">
    <property type="reaction ID" value="UER00649"/>
</dbReference>
<comment type="subcellular location">
    <subcellularLocation>
        <location evidence="5 7">Cytoplasm</location>
    </subcellularLocation>
</comment>
<keyword evidence="5" id="KW-0963">Cytoplasm</keyword>
<dbReference type="PANTHER" id="PTHR23359">
    <property type="entry name" value="NUCLEOTIDE KINASE"/>
    <property type="match status" value="1"/>
</dbReference>
<feature type="binding site" evidence="5">
    <location>
        <position position="146"/>
    </location>
    <ligand>
        <name>AMP</name>
        <dbReference type="ChEBI" id="CHEBI:456215"/>
    </ligand>
</feature>
<keyword evidence="3 5" id="KW-0547">Nucleotide-binding</keyword>
<feature type="binding site" evidence="5">
    <location>
        <begin position="59"/>
        <end position="61"/>
    </location>
    <ligand>
        <name>AMP</name>
        <dbReference type="ChEBI" id="CHEBI:456215"/>
    </ligand>
</feature>
<keyword evidence="5 7" id="KW-0067">ATP-binding</keyword>
<evidence type="ECO:0000256" key="6">
    <source>
        <dbReference type="RuleBase" id="RU003330"/>
    </source>
</evidence>
<proteinExistence type="inferred from homology"/>
<reference evidence="8 9" key="1">
    <citation type="submission" date="2020-04" db="EMBL/GenBank/DDBJ databases">
        <title>Sequencing and Assembly of C. fimi.</title>
        <authorList>
            <person name="Ramsey A.R."/>
        </authorList>
    </citation>
    <scope>NUCLEOTIDE SEQUENCE [LARGE SCALE GENOMIC DNA]</scope>
    <source>
        <strain evidence="8 9">SB</strain>
    </source>
</reference>
<comment type="domain">
    <text evidence="5">Consists of three domains, a large central CORE domain and two small peripheral domains, NMPbind and LID, which undergo movements during catalysis. The LID domain closes over the site of phosphoryl transfer upon ATP binding. Assembling and dissambling the active center during each catalytic cycle provides an effective means to prevent ATP hydrolysis.</text>
</comment>
<organism evidence="8 9">
    <name type="scientific">Cellulomonas fimi</name>
    <dbReference type="NCBI Taxonomy" id="1708"/>
    <lineage>
        <taxon>Bacteria</taxon>
        <taxon>Bacillati</taxon>
        <taxon>Actinomycetota</taxon>
        <taxon>Actinomycetes</taxon>
        <taxon>Micrococcales</taxon>
        <taxon>Cellulomonadaceae</taxon>
        <taxon>Cellulomonas</taxon>
    </lineage>
</organism>
<dbReference type="GO" id="GO:0005737">
    <property type="term" value="C:cytoplasm"/>
    <property type="evidence" value="ECO:0007669"/>
    <property type="project" value="UniProtKB-SubCell"/>
</dbReference>
<dbReference type="PROSITE" id="PS00113">
    <property type="entry name" value="ADENYLATE_KINASE"/>
    <property type="match status" value="1"/>
</dbReference>
<dbReference type="EMBL" id="JABCJJ010000001">
    <property type="protein sequence ID" value="NMR18896.1"/>
    <property type="molecule type" value="Genomic_DNA"/>
</dbReference>